<dbReference type="Proteomes" id="UP001367508">
    <property type="component" value="Unassembled WGS sequence"/>
</dbReference>
<name>A0AAN9QA99_CANGL</name>
<dbReference type="AlphaFoldDB" id="A0AAN9QA99"/>
<organism evidence="2 3">
    <name type="scientific">Canavalia gladiata</name>
    <name type="common">Sword bean</name>
    <name type="synonym">Dolichos gladiatus</name>
    <dbReference type="NCBI Taxonomy" id="3824"/>
    <lineage>
        <taxon>Eukaryota</taxon>
        <taxon>Viridiplantae</taxon>
        <taxon>Streptophyta</taxon>
        <taxon>Embryophyta</taxon>
        <taxon>Tracheophyta</taxon>
        <taxon>Spermatophyta</taxon>
        <taxon>Magnoliopsida</taxon>
        <taxon>eudicotyledons</taxon>
        <taxon>Gunneridae</taxon>
        <taxon>Pentapetalae</taxon>
        <taxon>rosids</taxon>
        <taxon>fabids</taxon>
        <taxon>Fabales</taxon>
        <taxon>Fabaceae</taxon>
        <taxon>Papilionoideae</taxon>
        <taxon>50 kb inversion clade</taxon>
        <taxon>NPAAA clade</taxon>
        <taxon>indigoferoid/millettioid clade</taxon>
        <taxon>Phaseoleae</taxon>
        <taxon>Canavalia</taxon>
    </lineage>
</organism>
<protein>
    <recommendedName>
        <fullName evidence="1">DUF7026 domain-containing protein</fullName>
    </recommendedName>
</protein>
<proteinExistence type="predicted"/>
<keyword evidence="3" id="KW-1185">Reference proteome</keyword>
<dbReference type="EMBL" id="JAYMYQ010000005">
    <property type="protein sequence ID" value="KAK7328056.1"/>
    <property type="molecule type" value="Genomic_DNA"/>
</dbReference>
<reference evidence="2 3" key="1">
    <citation type="submission" date="2024-01" db="EMBL/GenBank/DDBJ databases">
        <title>The genomes of 5 underutilized Papilionoideae crops provide insights into root nodulation and disease resistanc.</title>
        <authorList>
            <person name="Jiang F."/>
        </authorList>
    </citation>
    <scope>NUCLEOTIDE SEQUENCE [LARGE SCALE GENOMIC DNA]</scope>
    <source>
        <strain evidence="2">LVBAO_FW01</strain>
        <tissue evidence="2">Leaves</tissue>
    </source>
</reference>
<evidence type="ECO:0000313" key="2">
    <source>
        <dbReference type="EMBL" id="KAK7328056.1"/>
    </source>
</evidence>
<dbReference type="InterPro" id="IPR054290">
    <property type="entry name" value="DUF7026"/>
</dbReference>
<evidence type="ECO:0000313" key="3">
    <source>
        <dbReference type="Proteomes" id="UP001367508"/>
    </source>
</evidence>
<gene>
    <name evidence="2" type="ORF">VNO77_22152</name>
</gene>
<sequence length="155" mass="17409">MALKIHVNISQLFSNSSVTLFTHKLNTRISCTTRDGISDTALASEFAAKAARINSHLVQAEEAMSKSRKLLFGELCKYMGLEEDETQQKWSKMAEDEKWVLVKGFVAEWGVHFHPLSARSTKEMLEEYLRQGNPPPKPPPSSFLFPGLGRIIGFP</sequence>
<accession>A0AAN9QA99</accession>
<dbReference type="Pfam" id="PF22950">
    <property type="entry name" value="DUF7026"/>
    <property type="match status" value="1"/>
</dbReference>
<evidence type="ECO:0000259" key="1">
    <source>
        <dbReference type="Pfam" id="PF22950"/>
    </source>
</evidence>
<comment type="caution">
    <text evidence="2">The sequence shown here is derived from an EMBL/GenBank/DDBJ whole genome shotgun (WGS) entry which is preliminary data.</text>
</comment>
<feature type="domain" description="DUF7026" evidence="1">
    <location>
        <begin position="61"/>
        <end position="109"/>
    </location>
</feature>